<comment type="caution">
    <text evidence="11">The sequence shown here is derived from an EMBL/GenBank/DDBJ whole genome shotgun (WGS) entry which is preliminary data.</text>
</comment>
<keyword evidence="4" id="KW-0997">Cell inner membrane</keyword>
<evidence type="ECO:0000256" key="2">
    <source>
        <dbReference type="ARBA" id="ARBA00022448"/>
    </source>
</evidence>
<evidence type="ECO:0000256" key="8">
    <source>
        <dbReference type="SAM" id="Phobius"/>
    </source>
</evidence>
<dbReference type="FunFam" id="2.40.30.170:FF:000003">
    <property type="entry name" value="Multidrug resistance protein A"/>
    <property type="match status" value="1"/>
</dbReference>
<dbReference type="EMBL" id="MLJW01000001">
    <property type="protein sequence ID" value="OIR19643.1"/>
    <property type="molecule type" value="Genomic_DNA"/>
</dbReference>
<keyword evidence="5 8" id="KW-0812">Transmembrane</keyword>
<dbReference type="PANTHER" id="PTHR30386:SF19">
    <property type="entry name" value="MULTIDRUG EXPORT PROTEIN EMRA-RELATED"/>
    <property type="match status" value="1"/>
</dbReference>
<dbReference type="Pfam" id="PF25963">
    <property type="entry name" value="Beta-barrel_AAEA"/>
    <property type="match status" value="1"/>
</dbReference>
<evidence type="ECO:0000256" key="6">
    <source>
        <dbReference type="ARBA" id="ARBA00022989"/>
    </source>
</evidence>
<dbReference type="InterPro" id="IPR050739">
    <property type="entry name" value="MFP"/>
</dbReference>
<dbReference type="InterPro" id="IPR006143">
    <property type="entry name" value="RND_pump_MFP"/>
</dbReference>
<evidence type="ECO:0000259" key="10">
    <source>
        <dbReference type="Pfam" id="PF25963"/>
    </source>
</evidence>
<accession>A0A1J5THL2</accession>
<sequence length="320" mass="34192">MNQPIETSITMEVNSSNRKRRVLLFTLLALTVAVAGGGGWAYWELVGSRYVSTDNAYTAAEVALVTAEIDGPVADVRVVDSQKVKRGDILVVLDDTDAKLALRQAEADLARAHAQVASARANLERSAIDLKRREALVGSGSVSGDELTQIKNGATNARAALDAALATEVLAQARLEKARIDLGRTVIRSPVDGVIARRQVQLGQRVQPSVPLLSVVPVQDMYVNANFKEVQLEAVRPGQAVEMASDLYGPSVVFHGAVDGFSGGTGSAFALIPAQNATGNWIKVVQRLPVRIRLDSAELQAHPLRVGLSMTAKVDLRSRS</sequence>
<name>A0A1J5THL2_9ZZZZ</name>
<evidence type="ECO:0000259" key="9">
    <source>
        <dbReference type="Pfam" id="PF25917"/>
    </source>
</evidence>
<dbReference type="AlphaFoldDB" id="A0A1J5THL2"/>
<organism evidence="11">
    <name type="scientific">mine drainage metagenome</name>
    <dbReference type="NCBI Taxonomy" id="410659"/>
    <lineage>
        <taxon>unclassified sequences</taxon>
        <taxon>metagenomes</taxon>
        <taxon>ecological metagenomes</taxon>
    </lineage>
</organism>
<dbReference type="InterPro" id="IPR058625">
    <property type="entry name" value="MdtA-like_BSH"/>
</dbReference>
<protein>
    <submittedName>
        <fullName evidence="11">Putative multidrug resistance protein EmrK</fullName>
    </submittedName>
</protein>
<comment type="subcellular location">
    <subcellularLocation>
        <location evidence="1">Cell inner membrane</location>
        <topology evidence="1">Single-pass membrane protein</topology>
    </subcellularLocation>
</comment>
<dbReference type="Gene3D" id="1.10.287.470">
    <property type="entry name" value="Helix hairpin bin"/>
    <property type="match status" value="1"/>
</dbReference>
<gene>
    <name evidence="11" type="primary">emrK_1</name>
    <name evidence="11" type="ORF">GALL_05250</name>
</gene>
<evidence type="ECO:0000313" key="11">
    <source>
        <dbReference type="EMBL" id="OIR19643.1"/>
    </source>
</evidence>
<evidence type="ECO:0000256" key="1">
    <source>
        <dbReference type="ARBA" id="ARBA00004377"/>
    </source>
</evidence>
<keyword evidence="3" id="KW-1003">Cell membrane</keyword>
<dbReference type="SUPFAM" id="SSF111369">
    <property type="entry name" value="HlyD-like secretion proteins"/>
    <property type="match status" value="1"/>
</dbReference>
<feature type="domain" description="Multidrug resistance protein MdtA-like barrel-sandwich hybrid" evidence="9">
    <location>
        <begin position="62"/>
        <end position="208"/>
    </location>
</feature>
<proteinExistence type="predicted"/>
<dbReference type="Pfam" id="PF25917">
    <property type="entry name" value="BSH_RND"/>
    <property type="match status" value="1"/>
</dbReference>
<dbReference type="GO" id="GO:0005886">
    <property type="term" value="C:plasma membrane"/>
    <property type="evidence" value="ECO:0007669"/>
    <property type="project" value="UniProtKB-SubCell"/>
</dbReference>
<dbReference type="Gene3D" id="2.40.30.170">
    <property type="match status" value="1"/>
</dbReference>
<evidence type="ECO:0000256" key="5">
    <source>
        <dbReference type="ARBA" id="ARBA00022692"/>
    </source>
</evidence>
<dbReference type="NCBIfam" id="TIGR01730">
    <property type="entry name" value="RND_mfp"/>
    <property type="match status" value="1"/>
</dbReference>
<dbReference type="PANTHER" id="PTHR30386">
    <property type="entry name" value="MEMBRANE FUSION SUBUNIT OF EMRAB-TOLC MULTIDRUG EFFLUX PUMP"/>
    <property type="match status" value="1"/>
</dbReference>
<evidence type="ECO:0000256" key="4">
    <source>
        <dbReference type="ARBA" id="ARBA00022519"/>
    </source>
</evidence>
<reference evidence="11" key="1">
    <citation type="submission" date="2016-10" db="EMBL/GenBank/DDBJ databases">
        <title>Sequence of Gallionella enrichment culture.</title>
        <authorList>
            <person name="Poehlein A."/>
            <person name="Muehling M."/>
            <person name="Daniel R."/>
        </authorList>
    </citation>
    <scope>NUCLEOTIDE SEQUENCE</scope>
</reference>
<evidence type="ECO:0000256" key="7">
    <source>
        <dbReference type="ARBA" id="ARBA00023136"/>
    </source>
</evidence>
<keyword evidence="2" id="KW-0813">Transport</keyword>
<keyword evidence="7 8" id="KW-0472">Membrane</keyword>
<dbReference type="GO" id="GO:0022857">
    <property type="term" value="F:transmembrane transporter activity"/>
    <property type="evidence" value="ECO:0007669"/>
    <property type="project" value="InterPro"/>
</dbReference>
<feature type="transmembrane region" description="Helical" evidence="8">
    <location>
        <begin position="21"/>
        <end position="43"/>
    </location>
</feature>
<evidence type="ECO:0000256" key="3">
    <source>
        <dbReference type="ARBA" id="ARBA00022475"/>
    </source>
</evidence>
<dbReference type="InterPro" id="IPR058634">
    <property type="entry name" value="AaeA-lik-b-barrel"/>
</dbReference>
<dbReference type="GO" id="GO:0042908">
    <property type="term" value="P:xenobiotic transport"/>
    <property type="evidence" value="ECO:0007669"/>
    <property type="project" value="UniProtKB-ARBA"/>
</dbReference>
<feature type="domain" description="p-hydroxybenzoic acid efflux pump subunit AaeA-like beta-barrel" evidence="10">
    <location>
        <begin position="221"/>
        <end position="312"/>
    </location>
</feature>
<keyword evidence="6 8" id="KW-1133">Transmembrane helix</keyword>